<dbReference type="Pfam" id="PF03932">
    <property type="entry name" value="CutC"/>
    <property type="match status" value="1"/>
</dbReference>
<keyword evidence="4" id="KW-1185">Reference proteome</keyword>
<dbReference type="Proteomes" id="UP000799770">
    <property type="component" value="Unassembled WGS sequence"/>
</dbReference>
<evidence type="ECO:0000313" key="3">
    <source>
        <dbReference type="EMBL" id="KAF2115232.1"/>
    </source>
</evidence>
<dbReference type="InterPro" id="IPR036822">
    <property type="entry name" value="CutC-like_dom_sf"/>
</dbReference>
<accession>A0A6A5Z725</accession>
<protein>
    <recommendedName>
        <fullName evidence="2">Copper homeostasis protein cutC homolog</fullName>
    </recommendedName>
</protein>
<sequence>MLEIACFNPSSAIAAAKAGADRIELCADYAAGGVTPPHSWLLDVKRDVDTPVNVMIRPRGGNFVYSGGEFEIMKTSIRTFKPGASGFVFGILNEQNEVDVPRNKKLIELAAPLPCTFHRAIDLAPTIHAAGSAIVACGFKWVLTSGGEADANAGAEVAADLQNRLSSNLTVILGGGVRSRNIQDLKERSHLDWYHSAAITTPGEVVDEEEVARLQNTLTTN</sequence>
<dbReference type="Gene3D" id="3.20.20.380">
    <property type="entry name" value="Copper homeostasis (CutC) domain"/>
    <property type="match status" value="1"/>
</dbReference>
<name>A0A6A5Z725_9PLEO</name>
<dbReference type="GO" id="GO:0005507">
    <property type="term" value="F:copper ion binding"/>
    <property type="evidence" value="ECO:0007669"/>
    <property type="project" value="TreeGrafter"/>
</dbReference>
<dbReference type="AlphaFoldDB" id="A0A6A5Z725"/>
<comment type="similarity">
    <text evidence="1">Belongs to the CutC family.</text>
</comment>
<organism evidence="3 4">
    <name type="scientific">Lophiotrema nucula</name>
    <dbReference type="NCBI Taxonomy" id="690887"/>
    <lineage>
        <taxon>Eukaryota</taxon>
        <taxon>Fungi</taxon>
        <taxon>Dikarya</taxon>
        <taxon>Ascomycota</taxon>
        <taxon>Pezizomycotina</taxon>
        <taxon>Dothideomycetes</taxon>
        <taxon>Pleosporomycetidae</taxon>
        <taxon>Pleosporales</taxon>
        <taxon>Lophiotremataceae</taxon>
        <taxon>Lophiotrema</taxon>
    </lineage>
</organism>
<dbReference type="InterPro" id="IPR005627">
    <property type="entry name" value="CutC-like"/>
</dbReference>
<dbReference type="PANTHER" id="PTHR12598">
    <property type="entry name" value="COPPER HOMEOSTASIS PROTEIN CUTC"/>
    <property type="match status" value="1"/>
</dbReference>
<proteinExistence type="inferred from homology"/>
<evidence type="ECO:0000256" key="2">
    <source>
        <dbReference type="ARBA" id="ARBA00019014"/>
    </source>
</evidence>
<gene>
    <name evidence="3" type="ORF">BDV96DRAFT_66570</name>
</gene>
<reference evidence="3" key="1">
    <citation type="journal article" date="2020" name="Stud. Mycol.">
        <title>101 Dothideomycetes genomes: a test case for predicting lifestyles and emergence of pathogens.</title>
        <authorList>
            <person name="Haridas S."/>
            <person name="Albert R."/>
            <person name="Binder M."/>
            <person name="Bloem J."/>
            <person name="Labutti K."/>
            <person name="Salamov A."/>
            <person name="Andreopoulos B."/>
            <person name="Baker S."/>
            <person name="Barry K."/>
            <person name="Bills G."/>
            <person name="Bluhm B."/>
            <person name="Cannon C."/>
            <person name="Castanera R."/>
            <person name="Culley D."/>
            <person name="Daum C."/>
            <person name="Ezra D."/>
            <person name="Gonzalez J."/>
            <person name="Henrissat B."/>
            <person name="Kuo A."/>
            <person name="Liang C."/>
            <person name="Lipzen A."/>
            <person name="Lutzoni F."/>
            <person name="Magnuson J."/>
            <person name="Mondo S."/>
            <person name="Nolan M."/>
            <person name="Ohm R."/>
            <person name="Pangilinan J."/>
            <person name="Park H.-J."/>
            <person name="Ramirez L."/>
            <person name="Alfaro M."/>
            <person name="Sun H."/>
            <person name="Tritt A."/>
            <person name="Yoshinaga Y."/>
            <person name="Zwiers L.-H."/>
            <person name="Turgeon B."/>
            <person name="Goodwin S."/>
            <person name="Spatafora J."/>
            <person name="Crous P."/>
            <person name="Grigoriev I."/>
        </authorList>
    </citation>
    <scope>NUCLEOTIDE SEQUENCE</scope>
    <source>
        <strain evidence="3">CBS 627.86</strain>
    </source>
</reference>
<dbReference type="PANTHER" id="PTHR12598:SF0">
    <property type="entry name" value="COPPER HOMEOSTASIS PROTEIN CUTC HOMOLOG"/>
    <property type="match status" value="1"/>
</dbReference>
<dbReference type="SUPFAM" id="SSF110395">
    <property type="entry name" value="CutC-like"/>
    <property type="match status" value="1"/>
</dbReference>
<dbReference type="EMBL" id="ML977323">
    <property type="protein sequence ID" value="KAF2115232.1"/>
    <property type="molecule type" value="Genomic_DNA"/>
</dbReference>
<evidence type="ECO:0000256" key="1">
    <source>
        <dbReference type="ARBA" id="ARBA00007768"/>
    </source>
</evidence>
<dbReference type="OrthoDB" id="7392499at2759"/>
<evidence type="ECO:0000313" key="4">
    <source>
        <dbReference type="Proteomes" id="UP000799770"/>
    </source>
</evidence>